<feature type="region of interest" description="Disordered" evidence="1">
    <location>
        <begin position="95"/>
        <end position="123"/>
    </location>
</feature>
<dbReference type="PIRSF" id="PIRSF002721">
    <property type="entry name" value="Surface_antigen_Rickettsia"/>
    <property type="match status" value="1"/>
</dbReference>
<evidence type="ECO:0000256" key="1">
    <source>
        <dbReference type="SAM" id="MobiDB-lite"/>
    </source>
</evidence>
<keyword evidence="2" id="KW-0812">Transmembrane</keyword>
<name>X0X585_9ZZZZ</name>
<dbReference type="InterPro" id="IPR032635">
    <property type="entry name" value="Anti_2"/>
</dbReference>
<dbReference type="AlphaFoldDB" id="X0X585"/>
<feature type="domain" description="Surface antigen" evidence="3">
    <location>
        <begin position="81"/>
        <end position="161"/>
    </location>
</feature>
<evidence type="ECO:0000259" key="3">
    <source>
        <dbReference type="Pfam" id="PF16998"/>
    </source>
</evidence>
<feature type="transmembrane region" description="Helical" evidence="2">
    <location>
        <begin position="47"/>
        <end position="75"/>
    </location>
</feature>
<evidence type="ECO:0000256" key="2">
    <source>
        <dbReference type="SAM" id="Phobius"/>
    </source>
</evidence>
<dbReference type="PROSITE" id="PS51257">
    <property type="entry name" value="PROKAR_LIPOPROTEIN"/>
    <property type="match status" value="1"/>
</dbReference>
<accession>X0X585</accession>
<dbReference type="EMBL" id="BARS01047266">
    <property type="protein sequence ID" value="GAG38185.1"/>
    <property type="molecule type" value="Genomic_DNA"/>
</dbReference>
<dbReference type="InterPro" id="IPR016364">
    <property type="entry name" value="Surface_antigen_Rickettsia"/>
</dbReference>
<comment type="caution">
    <text evidence="4">The sequence shown here is derived from an EMBL/GenBank/DDBJ whole genome shotgun (WGS) entry which is preliminary data.</text>
</comment>
<feature type="compositionally biased region" description="Polar residues" evidence="1">
    <location>
        <begin position="102"/>
        <end position="123"/>
    </location>
</feature>
<dbReference type="Pfam" id="PF16998">
    <property type="entry name" value="17kDa_Anti_2"/>
    <property type="match status" value="1"/>
</dbReference>
<sequence length="162" mass="16401">MSGTTSKLIVVLAIVALVLSGCAQTGQTVRNNPKTTMGGMLGAASGGLIAAAAGGGTAGIIGGVLLGGLVGGAIGNHLDQKDKEMAMQAANRAFENGRSGERSTWQNPDTGNSGSVTPTRTYQAPSGGYCREYQQEIIVGGEPQKSYGTACRQPDGSWKVQG</sequence>
<evidence type="ECO:0000313" key="4">
    <source>
        <dbReference type="EMBL" id="GAG38185.1"/>
    </source>
</evidence>
<gene>
    <name evidence="4" type="ORF">S01H1_71025</name>
</gene>
<keyword evidence="2" id="KW-1133">Transmembrane helix</keyword>
<keyword evidence="2" id="KW-0472">Membrane</keyword>
<proteinExistence type="predicted"/>
<reference evidence="4" key="1">
    <citation type="journal article" date="2014" name="Front. Microbiol.">
        <title>High frequency of phylogenetically diverse reductive dehalogenase-homologous genes in deep subseafloor sedimentary metagenomes.</title>
        <authorList>
            <person name="Kawai M."/>
            <person name="Futagami T."/>
            <person name="Toyoda A."/>
            <person name="Takaki Y."/>
            <person name="Nishi S."/>
            <person name="Hori S."/>
            <person name="Arai W."/>
            <person name="Tsubouchi T."/>
            <person name="Morono Y."/>
            <person name="Uchiyama I."/>
            <person name="Ito T."/>
            <person name="Fujiyama A."/>
            <person name="Inagaki F."/>
            <person name="Takami H."/>
        </authorList>
    </citation>
    <scope>NUCLEOTIDE SEQUENCE</scope>
    <source>
        <strain evidence="4">Expedition CK06-06</strain>
    </source>
</reference>
<organism evidence="4">
    <name type="scientific">marine sediment metagenome</name>
    <dbReference type="NCBI Taxonomy" id="412755"/>
    <lineage>
        <taxon>unclassified sequences</taxon>
        <taxon>metagenomes</taxon>
        <taxon>ecological metagenomes</taxon>
    </lineage>
</organism>
<protein>
    <recommendedName>
        <fullName evidence="3">Surface antigen domain-containing protein</fullName>
    </recommendedName>
</protein>